<organism evidence="2 3">
    <name type="scientific">Brachybacterium alimentarium</name>
    <dbReference type="NCBI Taxonomy" id="47845"/>
    <lineage>
        <taxon>Bacteria</taxon>
        <taxon>Bacillati</taxon>
        <taxon>Actinomycetota</taxon>
        <taxon>Actinomycetes</taxon>
        <taxon>Micrococcales</taxon>
        <taxon>Dermabacteraceae</taxon>
        <taxon>Brachybacterium</taxon>
    </lineage>
</organism>
<dbReference type="PRINTS" id="PR00412">
    <property type="entry name" value="EPOXHYDRLASE"/>
</dbReference>
<dbReference type="Gene3D" id="3.40.50.1820">
    <property type="entry name" value="alpha/beta hydrolase"/>
    <property type="match status" value="1"/>
</dbReference>
<dbReference type="InterPro" id="IPR029058">
    <property type="entry name" value="AB_hydrolase_fold"/>
</dbReference>
<gene>
    <name evidence="2" type="ORF">CIK66_02190</name>
</gene>
<accession>A0A2A3YMM2</accession>
<dbReference type="PANTHER" id="PTHR43194">
    <property type="entry name" value="HYDROLASE ALPHA/BETA FOLD FAMILY"/>
    <property type="match status" value="1"/>
</dbReference>
<comment type="caution">
    <text evidence="2">The sequence shown here is derived from an EMBL/GenBank/DDBJ whole genome shotgun (WGS) entry which is preliminary data.</text>
</comment>
<keyword evidence="3" id="KW-1185">Reference proteome</keyword>
<dbReference type="InterPro" id="IPR000073">
    <property type="entry name" value="AB_hydrolase_1"/>
</dbReference>
<sequence>MTTTAFDTEEDLTVLGGPVRLYRAGSTGPPVLLLHGAMLDTAHGIWHDVVPVLATDHQVLVIDMPRHGASRPWSGWLGDAFYRRFLPALLDELGLDDVAIMGLSMGGGAGMRFALEHPERVRALIAVNPGGLDRKRPYHLLTWLMLRVPGLLRGSTWVMARFPGYVRSSLIPSLAAGEDTAGFARIIAGVQEEAREKERFGERAMDDWQIDWYGPLRTRFGGIEELRGLRVPTLWVHGDDDPLISHDEMAAAHAATPGSRFETVARAGHLLPYDQPEKLGELAREFLAEA</sequence>
<dbReference type="PRINTS" id="PR00111">
    <property type="entry name" value="ABHYDROLASE"/>
</dbReference>
<feature type="domain" description="AB hydrolase-1" evidence="1">
    <location>
        <begin position="29"/>
        <end position="274"/>
    </location>
</feature>
<dbReference type="EMBL" id="NRGR01000005">
    <property type="protein sequence ID" value="PCC40606.1"/>
    <property type="molecule type" value="Genomic_DNA"/>
</dbReference>
<reference evidence="2 3" key="1">
    <citation type="journal article" date="2017" name="Elife">
        <title>Extensive horizontal gene transfer in cheese-associated bacteria.</title>
        <authorList>
            <person name="Bonham K.S."/>
            <person name="Wolfe B.E."/>
            <person name="Dutton R.J."/>
        </authorList>
    </citation>
    <scope>NUCLEOTIDE SEQUENCE [LARGE SCALE GENOMIC DNA]</scope>
    <source>
        <strain evidence="2 3">341_9</strain>
    </source>
</reference>
<dbReference type="GeneID" id="95328144"/>
<dbReference type="InterPro" id="IPR000639">
    <property type="entry name" value="Epox_hydrolase-like"/>
</dbReference>
<dbReference type="AlphaFoldDB" id="A0A2A3YMM2"/>
<dbReference type="PANTHER" id="PTHR43194:SF5">
    <property type="entry name" value="PIMELOYL-[ACYL-CARRIER PROTEIN] METHYL ESTER ESTERASE"/>
    <property type="match status" value="1"/>
</dbReference>
<dbReference type="InterPro" id="IPR050228">
    <property type="entry name" value="Carboxylesterase_BioH"/>
</dbReference>
<name>A0A2A3YMM2_9MICO</name>
<protein>
    <submittedName>
        <fullName evidence="2">Alpha/beta hydrolase</fullName>
    </submittedName>
</protein>
<dbReference type="RefSeq" id="WP_096165997.1">
    <property type="nucleotide sequence ID" value="NZ_BAAAIQ010000021.1"/>
</dbReference>
<dbReference type="OrthoDB" id="4481859at2"/>
<evidence type="ECO:0000313" key="3">
    <source>
        <dbReference type="Proteomes" id="UP000218598"/>
    </source>
</evidence>
<evidence type="ECO:0000259" key="1">
    <source>
        <dbReference type="Pfam" id="PF00561"/>
    </source>
</evidence>
<proteinExistence type="predicted"/>
<dbReference type="Proteomes" id="UP000218598">
    <property type="component" value="Unassembled WGS sequence"/>
</dbReference>
<dbReference type="GO" id="GO:0016787">
    <property type="term" value="F:hydrolase activity"/>
    <property type="evidence" value="ECO:0007669"/>
    <property type="project" value="UniProtKB-KW"/>
</dbReference>
<dbReference type="Pfam" id="PF00561">
    <property type="entry name" value="Abhydrolase_1"/>
    <property type="match status" value="1"/>
</dbReference>
<keyword evidence="2" id="KW-0378">Hydrolase</keyword>
<dbReference type="SUPFAM" id="SSF53474">
    <property type="entry name" value="alpha/beta-Hydrolases"/>
    <property type="match status" value="1"/>
</dbReference>
<evidence type="ECO:0000313" key="2">
    <source>
        <dbReference type="EMBL" id="PCC40606.1"/>
    </source>
</evidence>